<dbReference type="PANTHER" id="PTHR46285">
    <property type="entry name" value="PROTEINASE INHIBITOR I4, SERPIN (DUF716)-RELATED"/>
    <property type="match status" value="1"/>
</dbReference>
<feature type="transmembrane region" description="Helical" evidence="6">
    <location>
        <begin position="151"/>
        <end position="170"/>
    </location>
</feature>
<proteinExistence type="inferred from homology"/>
<comment type="subcellular location">
    <subcellularLocation>
        <location evidence="1">Membrane</location>
        <topology evidence="1">Multi-pass membrane protein</topology>
    </subcellularLocation>
</comment>
<keyword evidence="3 6" id="KW-0812">Transmembrane</keyword>
<accession>A0A2Z7AXN2</accession>
<evidence type="ECO:0000256" key="2">
    <source>
        <dbReference type="ARBA" id="ARBA00006948"/>
    </source>
</evidence>
<organism evidence="7 8">
    <name type="scientific">Dorcoceras hygrometricum</name>
    <dbReference type="NCBI Taxonomy" id="472368"/>
    <lineage>
        <taxon>Eukaryota</taxon>
        <taxon>Viridiplantae</taxon>
        <taxon>Streptophyta</taxon>
        <taxon>Embryophyta</taxon>
        <taxon>Tracheophyta</taxon>
        <taxon>Spermatophyta</taxon>
        <taxon>Magnoliopsida</taxon>
        <taxon>eudicotyledons</taxon>
        <taxon>Gunneridae</taxon>
        <taxon>Pentapetalae</taxon>
        <taxon>asterids</taxon>
        <taxon>lamiids</taxon>
        <taxon>Lamiales</taxon>
        <taxon>Gesneriaceae</taxon>
        <taxon>Didymocarpoideae</taxon>
        <taxon>Trichosporeae</taxon>
        <taxon>Loxocarpinae</taxon>
        <taxon>Dorcoceras</taxon>
    </lineage>
</organism>
<dbReference type="AlphaFoldDB" id="A0A2Z7AXN2"/>
<dbReference type="Pfam" id="PF04819">
    <property type="entry name" value="DUF716"/>
    <property type="match status" value="1"/>
</dbReference>
<evidence type="ECO:0000313" key="8">
    <source>
        <dbReference type="Proteomes" id="UP000250235"/>
    </source>
</evidence>
<keyword evidence="8" id="KW-1185">Reference proteome</keyword>
<feature type="transmembrane region" description="Helical" evidence="6">
    <location>
        <begin position="240"/>
        <end position="262"/>
    </location>
</feature>
<evidence type="ECO:0000256" key="1">
    <source>
        <dbReference type="ARBA" id="ARBA00004141"/>
    </source>
</evidence>
<dbReference type="InterPro" id="IPR006904">
    <property type="entry name" value="DUF716"/>
</dbReference>
<feature type="transmembrane region" description="Helical" evidence="6">
    <location>
        <begin position="12"/>
        <end position="30"/>
    </location>
</feature>
<evidence type="ECO:0000256" key="3">
    <source>
        <dbReference type="ARBA" id="ARBA00022692"/>
    </source>
</evidence>
<keyword evidence="4 6" id="KW-1133">Transmembrane helix</keyword>
<evidence type="ECO:0000256" key="6">
    <source>
        <dbReference type="SAM" id="Phobius"/>
    </source>
</evidence>
<evidence type="ECO:0000256" key="4">
    <source>
        <dbReference type="ARBA" id="ARBA00022989"/>
    </source>
</evidence>
<dbReference type="Proteomes" id="UP000250235">
    <property type="component" value="Unassembled WGS sequence"/>
</dbReference>
<dbReference type="GO" id="GO:0016020">
    <property type="term" value="C:membrane"/>
    <property type="evidence" value="ECO:0007669"/>
    <property type="project" value="UniProtKB-SubCell"/>
</dbReference>
<name>A0A2Z7AXN2_9LAMI</name>
<reference evidence="7 8" key="1">
    <citation type="journal article" date="2015" name="Proc. Natl. Acad. Sci. U.S.A.">
        <title>The resurrection genome of Boea hygrometrica: A blueprint for survival of dehydration.</title>
        <authorList>
            <person name="Xiao L."/>
            <person name="Yang G."/>
            <person name="Zhang L."/>
            <person name="Yang X."/>
            <person name="Zhao S."/>
            <person name="Ji Z."/>
            <person name="Zhou Q."/>
            <person name="Hu M."/>
            <person name="Wang Y."/>
            <person name="Chen M."/>
            <person name="Xu Y."/>
            <person name="Jin H."/>
            <person name="Xiao X."/>
            <person name="Hu G."/>
            <person name="Bao F."/>
            <person name="Hu Y."/>
            <person name="Wan P."/>
            <person name="Li L."/>
            <person name="Deng X."/>
            <person name="Kuang T."/>
            <person name="Xiang C."/>
            <person name="Zhu J.K."/>
            <person name="Oliver M.J."/>
            <person name="He Y."/>
        </authorList>
    </citation>
    <scope>NUCLEOTIDE SEQUENCE [LARGE SCALE GENOMIC DNA]</scope>
    <source>
        <strain evidence="8">cv. XS01</strain>
    </source>
</reference>
<gene>
    <name evidence="7" type="ORF">F511_04761</name>
</gene>
<evidence type="ECO:0008006" key="9">
    <source>
        <dbReference type="Google" id="ProtNLM"/>
    </source>
</evidence>
<dbReference type="PANTHER" id="PTHR46285:SF3">
    <property type="entry name" value="PROTEINASE INHIBITOR I4, SERPIN (DUF716)"/>
    <property type="match status" value="1"/>
</dbReference>
<comment type="similarity">
    <text evidence="2">Belongs to the TMEM45 family.</text>
</comment>
<feature type="transmembrane region" description="Helical" evidence="6">
    <location>
        <begin position="50"/>
        <end position="69"/>
    </location>
</feature>
<sequence length="288" mass="32721">MGSLIGHVVPGFNIFILGLWHIFNHIKLHAANPKTYISSPWFPTSRIKYVELYLIMIGCSMSIAMELFIGPRRHQPLDPDGTIPSNHLHNFEHSNISFSFFMYAFLSIVLDKLAPPAQHGLTNLLLAVAFGQELLLFHLHSSDHMGVEGQYHWLLQIAIFISLSTTLLGISHPKNFLNIFVRSASIMIQGGWMVIMGYMLWTPSLIPKGCFINLEKAHKVVRCHGEEALERAKSLATIQFSWFLVGTTTFIVTLYLIMIKLYHKQIECQYSLTNFVSGEDENTMTSRL</sequence>
<dbReference type="EMBL" id="KV011838">
    <property type="protein sequence ID" value="KZV25700.1"/>
    <property type="molecule type" value="Genomic_DNA"/>
</dbReference>
<evidence type="ECO:0000256" key="5">
    <source>
        <dbReference type="ARBA" id="ARBA00023136"/>
    </source>
</evidence>
<keyword evidence="5 6" id="KW-0472">Membrane</keyword>
<dbReference type="OrthoDB" id="551896at2759"/>
<protein>
    <recommendedName>
        <fullName evidence="9">Transmembrane protein 45A-like</fullName>
    </recommendedName>
</protein>
<feature type="transmembrane region" description="Helical" evidence="6">
    <location>
        <begin position="179"/>
        <end position="201"/>
    </location>
</feature>
<evidence type="ECO:0000313" key="7">
    <source>
        <dbReference type="EMBL" id="KZV25700.1"/>
    </source>
</evidence>